<dbReference type="KEGG" id="mbak:MSBR3_1914"/>
<dbReference type="RefSeq" id="WP_048107992.1">
    <property type="nucleotide sequence ID" value="NZ_CP009517.1"/>
</dbReference>
<dbReference type="OrthoDB" id="147150at2157"/>
<evidence type="ECO:0000313" key="2">
    <source>
        <dbReference type="EMBL" id="AKB82492.1"/>
    </source>
</evidence>
<dbReference type="HOGENOM" id="CLU_139132_2_0_2"/>
<dbReference type="Pfam" id="PF21758">
    <property type="entry name" value="PAC_bac"/>
    <property type="match status" value="1"/>
</dbReference>
<evidence type="ECO:0000313" key="3">
    <source>
        <dbReference type="Proteomes" id="UP000033066"/>
    </source>
</evidence>
<dbReference type="EMBL" id="CP009517">
    <property type="protein sequence ID" value="AKB82492.1"/>
    <property type="molecule type" value="Genomic_DNA"/>
</dbReference>
<name>A0A0E3SM67_METBA</name>
<protein>
    <recommendedName>
        <fullName evidence="1">Prenylated flavin chaperone LpdD-like domain-containing protein</fullName>
    </recommendedName>
</protein>
<accession>A0A0E3SM67</accession>
<organism evidence="2 3">
    <name type="scientific">Methanosarcina barkeri 3</name>
    <dbReference type="NCBI Taxonomy" id="1434107"/>
    <lineage>
        <taxon>Archaea</taxon>
        <taxon>Methanobacteriati</taxon>
        <taxon>Methanobacteriota</taxon>
        <taxon>Stenosarchaea group</taxon>
        <taxon>Methanomicrobia</taxon>
        <taxon>Methanosarcinales</taxon>
        <taxon>Methanosarcinaceae</taxon>
        <taxon>Methanosarcina</taxon>
    </lineage>
</organism>
<gene>
    <name evidence="2" type="ORF">MSBR3_1914</name>
</gene>
<dbReference type="Proteomes" id="UP000033066">
    <property type="component" value="Chromosome"/>
</dbReference>
<keyword evidence="3" id="KW-1185">Reference proteome</keyword>
<dbReference type="STRING" id="1434107.MSBR3_1914"/>
<feature type="domain" description="Prenylated flavin chaperone LpdD-like" evidence="1">
    <location>
        <begin position="9"/>
        <end position="113"/>
    </location>
</feature>
<evidence type="ECO:0000259" key="1">
    <source>
        <dbReference type="Pfam" id="PF21758"/>
    </source>
</evidence>
<dbReference type="GeneID" id="24789478"/>
<reference evidence="2" key="1">
    <citation type="submission" date="2014-07" db="EMBL/GenBank/DDBJ databases">
        <title>Methanogenic archaea and the global carbon cycle.</title>
        <authorList>
            <person name="Henriksen J.R."/>
            <person name="Luke J."/>
            <person name="Reinhart S."/>
            <person name="Benedict M.N."/>
            <person name="Youngblut N.D."/>
            <person name="Metcalf M.E."/>
            <person name="Whitaker R.J."/>
            <person name="Metcalf W.W."/>
        </authorList>
    </citation>
    <scope>NUCLEOTIDE SEQUENCE [LARGE SCALE GENOMIC DNA]</scope>
    <source>
        <strain evidence="2">3</strain>
    </source>
</reference>
<dbReference type="InterPro" id="IPR048844">
    <property type="entry name" value="LpdD_chaperone-like"/>
</dbReference>
<dbReference type="PATRIC" id="fig|1434107.4.peg.2458"/>
<sequence length="131" mass="14498">MFQIKRKVGKIEVILDAKKVGEDYMLTLTGGEEHVGAVAVGLFDEKSQRASSSVITMPGHREEYLALDGARQVSRATRKTSVFVVGIHKDNISPEEIKDVVSVAGEMIESFIAFYKKEDELGRQNNDLNNA</sequence>
<proteinExistence type="predicted"/>
<dbReference type="AlphaFoldDB" id="A0A0E3SM67"/>